<gene>
    <name evidence="10" type="ORF">WR25_16813</name>
</gene>
<keyword evidence="3" id="KW-0806">Transcription termination</keyword>
<dbReference type="GO" id="GO:0048188">
    <property type="term" value="C:Set1C/COMPASS complex"/>
    <property type="evidence" value="ECO:0007669"/>
    <property type="project" value="TreeGrafter"/>
</dbReference>
<evidence type="ECO:0000256" key="5">
    <source>
        <dbReference type="ARBA" id="ARBA00022737"/>
    </source>
</evidence>
<dbReference type="OrthoDB" id="27537at2759"/>
<dbReference type="InterPro" id="IPR037867">
    <property type="entry name" value="Swd2/WDR82"/>
</dbReference>
<dbReference type="SUPFAM" id="SSF50978">
    <property type="entry name" value="WD40 repeat-like"/>
    <property type="match status" value="1"/>
</dbReference>
<dbReference type="STRING" id="2018661.A0A2A2K715"/>
<evidence type="ECO:0000256" key="2">
    <source>
        <dbReference type="ARBA" id="ARBA00005616"/>
    </source>
</evidence>
<protein>
    <submittedName>
        <fullName evidence="10">Uncharacterized protein</fullName>
    </submittedName>
</protein>
<dbReference type="InterPro" id="IPR001680">
    <property type="entry name" value="WD40_rpt"/>
</dbReference>
<name>A0A2A2K715_9BILA</name>
<proteinExistence type="inferred from homology"/>
<dbReference type="GO" id="GO:0032785">
    <property type="term" value="P:negative regulation of DNA-templated transcription, elongation"/>
    <property type="evidence" value="ECO:0007669"/>
    <property type="project" value="UniProtKB-ARBA"/>
</dbReference>
<evidence type="ECO:0000313" key="10">
    <source>
        <dbReference type="EMBL" id="PAV69692.1"/>
    </source>
</evidence>
<evidence type="ECO:0000256" key="1">
    <source>
        <dbReference type="ARBA" id="ARBA00004123"/>
    </source>
</evidence>
<evidence type="ECO:0000256" key="4">
    <source>
        <dbReference type="ARBA" id="ARBA00022574"/>
    </source>
</evidence>
<keyword evidence="6" id="KW-0805">Transcription regulation</keyword>
<keyword evidence="11" id="KW-1185">Reference proteome</keyword>
<feature type="repeat" description="WD" evidence="9">
    <location>
        <begin position="33"/>
        <end position="74"/>
    </location>
</feature>
<evidence type="ECO:0000256" key="3">
    <source>
        <dbReference type="ARBA" id="ARBA00022472"/>
    </source>
</evidence>
<feature type="repeat" description="WD" evidence="9">
    <location>
        <begin position="119"/>
        <end position="160"/>
    </location>
</feature>
<dbReference type="PANTHER" id="PTHR19861">
    <property type="entry name" value="WD40 REPEAT PROTEIN SWD2"/>
    <property type="match status" value="1"/>
</dbReference>
<dbReference type="PROSITE" id="PS50082">
    <property type="entry name" value="WD_REPEATS_2"/>
    <property type="match status" value="2"/>
</dbReference>
<dbReference type="GO" id="GO:0003682">
    <property type="term" value="F:chromatin binding"/>
    <property type="evidence" value="ECO:0007669"/>
    <property type="project" value="TreeGrafter"/>
</dbReference>
<dbReference type="InterPro" id="IPR018391">
    <property type="entry name" value="PQQ_b-propeller_rpt"/>
</dbReference>
<keyword evidence="5" id="KW-0677">Repeat</keyword>
<evidence type="ECO:0000313" key="11">
    <source>
        <dbReference type="Proteomes" id="UP000218231"/>
    </source>
</evidence>
<evidence type="ECO:0000256" key="9">
    <source>
        <dbReference type="PROSITE-ProRule" id="PRU00221"/>
    </source>
</evidence>
<dbReference type="PROSITE" id="PS50294">
    <property type="entry name" value="WD_REPEATS_REGION"/>
    <property type="match status" value="1"/>
</dbReference>
<dbReference type="GO" id="GO:0006353">
    <property type="term" value="P:DNA-templated transcription termination"/>
    <property type="evidence" value="ECO:0007669"/>
    <property type="project" value="UniProtKB-KW"/>
</dbReference>
<dbReference type="Gene3D" id="2.130.10.10">
    <property type="entry name" value="YVTN repeat-like/Quinoprotein amine dehydrogenase"/>
    <property type="match status" value="1"/>
</dbReference>
<keyword evidence="7" id="KW-0804">Transcription</keyword>
<reference evidence="10 11" key="1">
    <citation type="journal article" date="2017" name="Curr. Biol.">
        <title>Genome architecture and evolution of a unichromosomal asexual nematode.</title>
        <authorList>
            <person name="Fradin H."/>
            <person name="Zegar C."/>
            <person name="Gutwein M."/>
            <person name="Lucas J."/>
            <person name="Kovtun M."/>
            <person name="Corcoran D."/>
            <person name="Baugh L.R."/>
            <person name="Kiontke K."/>
            <person name="Gunsalus K."/>
            <person name="Fitch D.H."/>
            <person name="Piano F."/>
        </authorList>
    </citation>
    <scope>NUCLEOTIDE SEQUENCE [LARGE SCALE GENOMIC DNA]</scope>
    <source>
        <strain evidence="10">PF1309</strain>
    </source>
</reference>
<accession>A0A2A2K715</accession>
<dbReference type="GO" id="GO:0071027">
    <property type="term" value="P:nuclear RNA surveillance"/>
    <property type="evidence" value="ECO:0007669"/>
    <property type="project" value="UniProtKB-ARBA"/>
</dbReference>
<keyword evidence="8" id="KW-0539">Nucleus</keyword>
<sequence>MTTIRHGEHVQPRSKMIKLSDSNVKSLVMAKSIKENTMRINSVNFSNDGMHMITSSDDDSIFLFDMQSGQKKKNVNSKKYGVSLIRFSHNISNAVHCSTKVDDTIRYLSLHDNKYLRYFPGHSKKVVCLCMSPVDDVFLSSSLDKTIRLWDLRSQNCQGLMSVGAKPVAAFDPEGLIFAAGVTNKEIKLYDLRSFDKGPFATFKVVDDYPHCTWSSLVFSPCGKTIMINTNGECIKLIDAFNGNLKYNLVGHENDAHEELEASFTPDGQFVFVGSSSGKIYGYSVETGEKVAEYNTDHEPHLRITTWNPKYFMMAAACTKLVRV</sequence>
<dbReference type="Proteomes" id="UP000218231">
    <property type="component" value="Unassembled WGS sequence"/>
</dbReference>
<evidence type="ECO:0000256" key="8">
    <source>
        <dbReference type="ARBA" id="ARBA00023242"/>
    </source>
</evidence>
<dbReference type="SMART" id="SM00320">
    <property type="entry name" value="WD40"/>
    <property type="match status" value="5"/>
</dbReference>
<organism evidence="10 11">
    <name type="scientific">Diploscapter pachys</name>
    <dbReference type="NCBI Taxonomy" id="2018661"/>
    <lineage>
        <taxon>Eukaryota</taxon>
        <taxon>Metazoa</taxon>
        <taxon>Ecdysozoa</taxon>
        <taxon>Nematoda</taxon>
        <taxon>Chromadorea</taxon>
        <taxon>Rhabditida</taxon>
        <taxon>Rhabditina</taxon>
        <taxon>Rhabditomorpha</taxon>
        <taxon>Rhabditoidea</taxon>
        <taxon>Rhabditidae</taxon>
        <taxon>Diploscapter</taxon>
    </lineage>
</organism>
<dbReference type="InterPro" id="IPR036322">
    <property type="entry name" value="WD40_repeat_dom_sf"/>
</dbReference>
<dbReference type="InterPro" id="IPR015943">
    <property type="entry name" value="WD40/YVTN_repeat-like_dom_sf"/>
</dbReference>
<dbReference type="FunFam" id="2.130.10.10:FF:000065">
    <property type="entry name" value="WD repeat-containing protein 82"/>
    <property type="match status" value="1"/>
</dbReference>
<comment type="subcellular location">
    <subcellularLocation>
        <location evidence="1">Nucleus</location>
    </subcellularLocation>
</comment>
<dbReference type="PANTHER" id="PTHR19861:SF0">
    <property type="entry name" value="WD REPEAT-CONTAINING PROTEIN 82"/>
    <property type="match status" value="1"/>
</dbReference>
<comment type="similarity">
    <text evidence="2">Belongs to the WD repeat SWD2 family.</text>
</comment>
<dbReference type="AlphaFoldDB" id="A0A2A2K715"/>
<evidence type="ECO:0000256" key="6">
    <source>
        <dbReference type="ARBA" id="ARBA00023015"/>
    </source>
</evidence>
<dbReference type="SMART" id="SM00564">
    <property type="entry name" value="PQQ"/>
    <property type="match status" value="2"/>
</dbReference>
<dbReference type="Pfam" id="PF00400">
    <property type="entry name" value="WD40"/>
    <property type="match status" value="2"/>
</dbReference>
<comment type="caution">
    <text evidence="10">The sequence shown here is derived from an EMBL/GenBank/DDBJ whole genome shotgun (WGS) entry which is preliminary data.</text>
</comment>
<keyword evidence="4 9" id="KW-0853">WD repeat</keyword>
<evidence type="ECO:0000256" key="7">
    <source>
        <dbReference type="ARBA" id="ARBA00023163"/>
    </source>
</evidence>
<dbReference type="EMBL" id="LIAE01009471">
    <property type="protein sequence ID" value="PAV69692.1"/>
    <property type="molecule type" value="Genomic_DNA"/>
</dbReference>